<dbReference type="EMBL" id="MN739420">
    <property type="protein sequence ID" value="QHT03891.1"/>
    <property type="molecule type" value="Genomic_DNA"/>
</dbReference>
<dbReference type="AlphaFoldDB" id="A0A6C0CHG6"/>
<name>A0A6C0CHG6_9ZZZZ</name>
<organism evidence="2">
    <name type="scientific">viral metagenome</name>
    <dbReference type="NCBI Taxonomy" id="1070528"/>
    <lineage>
        <taxon>unclassified sequences</taxon>
        <taxon>metagenomes</taxon>
        <taxon>organismal metagenomes</taxon>
    </lineage>
</organism>
<reference evidence="2" key="1">
    <citation type="journal article" date="2020" name="Nature">
        <title>Giant virus diversity and host interactions through global metagenomics.</title>
        <authorList>
            <person name="Schulz F."/>
            <person name="Roux S."/>
            <person name="Paez-Espino D."/>
            <person name="Jungbluth S."/>
            <person name="Walsh D.A."/>
            <person name="Denef V.J."/>
            <person name="McMahon K.D."/>
            <person name="Konstantinidis K.T."/>
            <person name="Eloe-Fadrosh E.A."/>
            <person name="Kyrpides N.C."/>
            <person name="Woyke T."/>
        </authorList>
    </citation>
    <scope>NUCLEOTIDE SEQUENCE</scope>
    <source>
        <strain evidence="2">GVMAG-M-3300021137-6</strain>
    </source>
</reference>
<feature type="region of interest" description="Disordered" evidence="1">
    <location>
        <begin position="18"/>
        <end position="48"/>
    </location>
</feature>
<protein>
    <submittedName>
        <fullName evidence="2">Uncharacterized protein</fullName>
    </submittedName>
</protein>
<proteinExistence type="predicted"/>
<evidence type="ECO:0000256" key="1">
    <source>
        <dbReference type="SAM" id="MobiDB-lite"/>
    </source>
</evidence>
<accession>A0A6C0CHG6</accession>
<evidence type="ECO:0000313" key="2">
    <source>
        <dbReference type="EMBL" id="QHT03891.1"/>
    </source>
</evidence>
<sequence length="48" mass="5587">MSNLIGNFVRSITRKLKLGGRRRKHTAKKAEGGRRKHTVKAGRRHRKH</sequence>
<feature type="compositionally biased region" description="Basic residues" evidence="1">
    <location>
        <begin position="18"/>
        <end position="27"/>
    </location>
</feature>
<feature type="compositionally biased region" description="Basic residues" evidence="1">
    <location>
        <begin position="34"/>
        <end position="48"/>
    </location>
</feature>